<comment type="caution">
    <text evidence="1">The sequence shown here is derived from an EMBL/GenBank/DDBJ whole genome shotgun (WGS) entry which is preliminary data.</text>
</comment>
<name>A0AAN9RM73_PHACN</name>
<keyword evidence="2" id="KW-1185">Reference proteome</keyword>
<protein>
    <submittedName>
        <fullName evidence="1">Uncharacterized protein</fullName>
    </submittedName>
</protein>
<accession>A0AAN9RM73</accession>
<evidence type="ECO:0000313" key="1">
    <source>
        <dbReference type="EMBL" id="KAK7377706.1"/>
    </source>
</evidence>
<evidence type="ECO:0000313" key="2">
    <source>
        <dbReference type="Proteomes" id="UP001374584"/>
    </source>
</evidence>
<gene>
    <name evidence="1" type="ORF">VNO80_03137</name>
</gene>
<reference evidence="1 2" key="1">
    <citation type="submission" date="2024-01" db="EMBL/GenBank/DDBJ databases">
        <title>The genomes of 5 underutilized Papilionoideae crops provide insights into root nodulation and disease resistanc.</title>
        <authorList>
            <person name="Jiang F."/>
        </authorList>
    </citation>
    <scope>NUCLEOTIDE SEQUENCE [LARGE SCALE GENOMIC DNA]</scope>
    <source>
        <strain evidence="1">JINMINGXINNONG_FW02</strain>
        <tissue evidence="1">Leaves</tissue>
    </source>
</reference>
<dbReference type="EMBL" id="JAYMYR010000002">
    <property type="protein sequence ID" value="KAK7377706.1"/>
    <property type="molecule type" value="Genomic_DNA"/>
</dbReference>
<sequence>MELEIFTLHFSTHGTRPTSSLLLVAPPSPLPYHCIVPLALAFFALHRQSTFCLHCIVASALRSCLHCVAAIALRSRLAQSTCLLTARCHGLSLLSPHTQLFLLLVASSSLRCPLRLSTTPGRPSASLTRTIFFHQFSA</sequence>
<proteinExistence type="predicted"/>
<organism evidence="1 2">
    <name type="scientific">Phaseolus coccineus</name>
    <name type="common">Scarlet runner bean</name>
    <name type="synonym">Phaseolus multiflorus</name>
    <dbReference type="NCBI Taxonomy" id="3886"/>
    <lineage>
        <taxon>Eukaryota</taxon>
        <taxon>Viridiplantae</taxon>
        <taxon>Streptophyta</taxon>
        <taxon>Embryophyta</taxon>
        <taxon>Tracheophyta</taxon>
        <taxon>Spermatophyta</taxon>
        <taxon>Magnoliopsida</taxon>
        <taxon>eudicotyledons</taxon>
        <taxon>Gunneridae</taxon>
        <taxon>Pentapetalae</taxon>
        <taxon>rosids</taxon>
        <taxon>fabids</taxon>
        <taxon>Fabales</taxon>
        <taxon>Fabaceae</taxon>
        <taxon>Papilionoideae</taxon>
        <taxon>50 kb inversion clade</taxon>
        <taxon>NPAAA clade</taxon>
        <taxon>indigoferoid/millettioid clade</taxon>
        <taxon>Phaseoleae</taxon>
        <taxon>Phaseolus</taxon>
    </lineage>
</organism>
<dbReference type="AlphaFoldDB" id="A0AAN9RM73"/>
<dbReference type="Proteomes" id="UP001374584">
    <property type="component" value="Unassembled WGS sequence"/>
</dbReference>